<dbReference type="EMBL" id="CADCTR010001750">
    <property type="protein sequence ID" value="CAA9310610.1"/>
    <property type="molecule type" value="Genomic_DNA"/>
</dbReference>
<dbReference type="AlphaFoldDB" id="A0A6J4KP76"/>
<sequence>ELPRVWGGDRHRLGPPREPRAPAPGDGTARGDLGYQQVRVVHRGTLRNPPDDQPAAHAGAFTL</sequence>
<organism evidence="2">
    <name type="scientific">uncultured Chloroflexia bacterium</name>
    <dbReference type="NCBI Taxonomy" id="1672391"/>
    <lineage>
        <taxon>Bacteria</taxon>
        <taxon>Bacillati</taxon>
        <taxon>Chloroflexota</taxon>
        <taxon>Chloroflexia</taxon>
        <taxon>environmental samples</taxon>
    </lineage>
</organism>
<proteinExistence type="predicted"/>
<gene>
    <name evidence="2" type="ORF">AVDCRST_MAG93-5202</name>
</gene>
<accession>A0A6J4KP76</accession>
<feature type="region of interest" description="Disordered" evidence="1">
    <location>
        <begin position="44"/>
        <end position="63"/>
    </location>
</feature>
<feature type="compositionally biased region" description="Basic and acidic residues" evidence="1">
    <location>
        <begin position="1"/>
        <end position="20"/>
    </location>
</feature>
<evidence type="ECO:0000313" key="2">
    <source>
        <dbReference type="EMBL" id="CAA9310610.1"/>
    </source>
</evidence>
<feature type="non-terminal residue" evidence="2">
    <location>
        <position position="1"/>
    </location>
</feature>
<name>A0A6J4KP76_9CHLR</name>
<reference evidence="2" key="1">
    <citation type="submission" date="2020-02" db="EMBL/GenBank/DDBJ databases">
        <authorList>
            <person name="Meier V. D."/>
        </authorList>
    </citation>
    <scope>NUCLEOTIDE SEQUENCE</scope>
    <source>
        <strain evidence="2">AVDCRST_MAG93</strain>
    </source>
</reference>
<protein>
    <submittedName>
        <fullName evidence="2">Uncharacterized protein</fullName>
    </submittedName>
</protein>
<feature type="non-terminal residue" evidence="2">
    <location>
        <position position="63"/>
    </location>
</feature>
<feature type="region of interest" description="Disordered" evidence="1">
    <location>
        <begin position="1"/>
        <end position="34"/>
    </location>
</feature>
<evidence type="ECO:0000256" key="1">
    <source>
        <dbReference type="SAM" id="MobiDB-lite"/>
    </source>
</evidence>